<evidence type="ECO:0000313" key="5">
    <source>
        <dbReference type="Proteomes" id="UP000000322"/>
    </source>
</evidence>
<feature type="signal peptide" evidence="2">
    <location>
        <begin position="1"/>
        <end position="37"/>
    </location>
</feature>
<organism evidence="4 5">
    <name type="scientific">Sanguibacter keddieii (strain ATCC 51767 / DSM 10542 / NCFB 3025 / ST-74)</name>
    <dbReference type="NCBI Taxonomy" id="446469"/>
    <lineage>
        <taxon>Bacteria</taxon>
        <taxon>Bacillati</taxon>
        <taxon>Actinomycetota</taxon>
        <taxon>Actinomycetes</taxon>
        <taxon>Micrococcales</taxon>
        <taxon>Sanguibacteraceae</taxon>
        <taxon>Sanguibacter</taxon>
    </lineage>
</organism>
<keyword evidence="5" id="KW-1185">Reference proteome</keyword>
<keyword evidence="1" id="KW-0472">Membrane</keyword>
<keyword evidence="1" id="KW-0812">Transmembrane</keyword>
<dbReference type="Proteomes" id="UP000000322">
    <property type="component" value="Chromosome"/>
</dbReference>
<keyword evidence="1" id="KW-1133">Transmembrane helix</keyword>
<dbReference type="InterPro" id="IPR032109">
    <property type="entry name" value="Big_3_5"/>
</dbReference>
<gene>
    <name evidence="4" type="ordered locus">Sked_03680</name>
</gene>
<sequence length="726" mass="73770">MRTRRTPAPHSSRPRAAQLRRLVAAALTAPLALGALAATALPAAAEPAQPVIGFYESEVVVGKEYWAEIACPQNVEFPLLGASWETSDSTGGYAQEISSDASQRYYAAWVTFATPGTHDLTAVCQYSDIADVRSQSQQVVVTSDAPEVLETTTGLNVYSTVVEPGEQIVAQAVVFSANGPVTGGTVAFYLDGRLTGPASPVAAGTADARIDAAPGHHELTATYSGSKDLNLKESTSLAQDIRVKWKSAVLAPVPSLVTGSQATLKAQVVQAPELPTPGGTITFTYDGGKPLGTATPLTGGAVEVVVPGLAPGTYRDVIATYSGDKSYSKGASEGAQMVVEAPRPVGKAPTTVTVDVPKVSSPRVEIAVTVARAQLPSIAGVAEVEHPTGTVLVRLGTKGLQKEATLVDGVATVVFESTQPGNYTVDASYSGDERFQDSFGISSTSVEAPPVIPPVTPVTPKVTVPATVTTTVGTPATFTVGLPAENRPVALRVTGTDAPIDLTVPATGDVTVTLPVLAPGTHEVVVETAASKTVNGTKNIVRVVVTGEPAKGSTTPNADLTGSTKTLVTGKKITLVARDFLPGETVTFYLHSDPVFLGTAVADENGVATLVVALPAGVPAGQHHVQATGGTSGRWAEIPVTVTEGTPAVETPVETGPIVTVPVAAPVAPVVAAPAAAAPAAPAAVTAAPLAATGAEIGSTALLVSVLLGSGVLLLAGRRRLTTSAR</sequence>
<accession>D1BJS9</accession>
<dbReference type="KEGG" id="ske:Sked_03680"/>
<dbReference type="eggNOG" id="COG5492">
    <property type="taxonomic scope" value="Bacteria"/>
</dbReference>
<dbReference type="EMBL" id="CP001819">
    <property type="protein sequence ID" value="ACZ20335.1"/>
    <property type="molecule type" value="Genomic_DNA"/>
</dbReference>
<reference evidence="4 5" key="1">
    <citation type="journal article" date="2009" name="Stand. Genomic Sci.">
        <title>Complete genome sequence of Sanguibacter keddieii type strain (ST-74).</title>
        <authorList>
            <person name="Ivanova N."/>
            <person name="Sikorski J."/>
            <person name="Sims D."/>
            <person name="Brettin T."/>
            <person name="Detter J.C."/>
            <person name="Han C."/>
            <person name="Lapidus A."/>
            <person name="Copeland A."/>
            <person name="Glavina Del Rio T."/>
            <person name="Nolan M."/>
            <person name="Chen F."/>
            <person name="Lucas S."/>
            <person name="Tice H."/>
            <person name="Cheng J.F."/>
            <person name="Bruce D."/>
            <person name="Goodwin L."/>
            <person name="Pitluck S."/>
            <person name="Pati A."/>
            <person name="Mavromatis K."/>
            <person name="Chen A."/>
            <person name="Palaniappan K."/>
            <person name="D'haeseleer P."/>
            <person name="Chain P."/>
            <person name="Bristow J."/>
            <person name="Eisen J.A."/>
            <person name="Markowitz V."/>
            <person name="Hugenholtz P."/>
            <person name="Goker M."/>
            <person name="Pukall R."/>
            <person name="Klenk H.P."/>
            <person name="Kyrpides N.C."/>
        </authorList>
    </citation>
    <scope>NUCLEOTIDE SEQUENCE [LARGE SCALE GENOMIC DNA]</scope>
    <source>
        <strain evidence="5">ATCC 51767 / DSM 10542 / NCFB 3025 / ST-74</strain>
    </source>
</reference>
<feature type="chain" id="PRO_5003020749" description="Bacterial Ig-like domain-containing protein" evidence="2">
    <location>
        <begin position="38"/>
        <end position="726"/>
    </location>
</feature>
<proteinExistence type="predicted"/>
<dbReference type="Pfam" id="PF16640">
    <property type="entry name" value="Big_3_5"/>
    <property type="match status" value="2"/>
</dbReference>
<dbReference type="RefSeq" id="WP_012865404.1">
    <property type="nucleotide sequence ID" value="NC_013521.1"/>
</dbReference>
<evidence type="ECO:0000256" key="1">
    <source>
        <dbReference type="SAM" id="Phobius"/>
    </source>
</evidence>
<dbReference type="OrthoDB" id="4817746at2"/>
<dbReference type="AlphaFoldDB" id="D1BJS9"/>
<dbReference type="InterPro" id="IPR013783">
    <property type="entry name" value="Ig-like_fold"/>
</dbReference>
<evidence type="ECO:0000313" key="4">
    <source>
        <dbReference type="EMBL" id="ACZ20335.1"/>
    </source>
</evidence>
<evidence type="ECO:0000259" key="3">
    <source>
        <dbReference type="Pfam" id="PF16640"/>
    </source>
</evidence>
<dbReference type="Gene3D" id="2.60.40.10">
    <property type="entry name" value="Immunoglobulins"/>
    <property type="match status" value="3"/>
</dbReference>
<evidence type="ECO:0000256" key="2">
    <source>
        <dbReference type="SAM" id="SignalP"/>
    </source>
</evidence>
<dbReference type="STRING" id="446469.Sked_03680"/>
<name>D1BJS9_SANKS</name>
<feature type="transmembrane region" description="Helical" evidence="1">
    <location>
        <begin position="697"/>
        <end position="716"/>
    </location>
</feature>
<dbReference type="HOGENOM" id="CLU_381247_0_0_11"/>
<dbReference type="GO" id="GO:0005975">
    <property type="term" value="P:carbohydrate metabolic process"/>
    <property type="evidence" value="ECO:0007669"/>
    <property type="project" value="UniProtKB-ARBA"/>
</dbReference>
<keyword evidence="2" id="KW-0732">Signal</keyword>
<feature type="domain" description="Bacterial Ig-like" evidence="3">
    <location>
        <begin position="255"/>
        <end position="339"/>
    </location>
</feature>
<protein>
    <recommendedName>
        <fullName evidence="3">Bacterial Ig-like domain-containing protein</fullName>
    </recommendedName>
</protein>
<feature type="domain" description="Bacterial Ig-like" evidence="3">
    <location>
        <begin position="159"/>
        <end position="242"/>
    </location>
</feature>